<organism evidence="1 2">
    <name type="scientific">Mycolicibacterium septicum DSM 44393</name>
    <dbReference type="NCBI Taxonomy" id="1341646"/>
    <lineage>
        <taxon>Bacteria</taxon>
        <taxon>Bacillati</taxon>
        <taxon>Actinomycetota</taxon>
        <taxon>Actinomycetes</taxon>
        <taxon>Mycobacteriales</taxon>
        <taxon>Mycobacteriaceae</taxon>
        <taxon>Mycolicibacterium</taxon>
    </lineage>
</organism>
<dbReference type="AlphaFoldDB" id="A0A7X6MQ62"/>
<gene>
    <name evidence="1" type="ORF">HGA11_07540</name>
</gene>
<dbReference type="EMBL" id="JAAXPJ010000002">
    <property type="protein sequence ID" value="NKZ10829.1"/>
    <property type="molecule type" value="Genomic_DNA"/>
</dbReference>
<reference evidence="1 2" key="1">
    <citation type="submission" date="2020-04" db="EMBL/GenBank/DDBJ databases">
        <title>MicrobeNet Type strains.</title>
        <authorList>
            <person name="Nicholson A.C."/>
        </authorList>
    </citation>
    <scope>NUCLEOTIDE SEQUENCE [LARGE SCALE GENOMIC DNA]</scope>
    <source>
        <strain evidence="1 2">ATCC 700731</strain>
    </source>
</reference>
<accession>A0A7X6MQ62</accession>
<evidence type="ECO:0000313" key="1">
    <source>
        <dbReference type="EMBL" id="NKZ10829.1"/>
    </source>
</evidence>
<dbReference type="RefSeq" id="WP_049925122.1">
    <property type="nucleotide sequence ID" value="NZ_HG322951.1"/>
</dbReference>
<dbReference type="Pfam" id="PF10604">
    <property type="entry name" value="Polyketide_cyc2"/>
    <property type="match status" value="1"/>
</dbReference>
<dbReference type="SUPFAM" id="SSF55961">
    <property type="entry name" value="Bet v1-like"/>
    <property type="match status" value="1"/>
</dbReference>
<dbReference type="Proteomes" id="UP000518188">
    <property type="component" value="Unassembled WGS sequence"/>
</dbReference>
<proteinExistence type="predicted"/>
<dbReference type="InterPro" id="IPR023393">
    <property type="entry name" value="START-like_dom_sf"/>
</dbReference>
<dbReference type="InterPro" id="IPR019587">
    <property type="entry name" value="Polyketide_cyclase/dehydratase"/>
</dbReference>
<name>A0A7X6MQ62_9MYCO</name>
<evidence type="ECO:0000313" key="2">
    <source>
        <dbReference type="Proteomes" id="UP000518188"/>
    </source>
</evidence>
<comment type="caution">
    <text evidence="1">The sequence shown here is derived from an EMBL/GenBank/DDBJ whole genome shotgun (WGS) entry which is preliminary data.</text>
</comment>
<protein>
    <submittedName>
        <fullName evidence="1">SRPBCC family protein</fullName>
    </submittedName>
</protein>
<dbReference type="Gene3D" id="3.30.530.20">
    <property type="match status" value="1"/>
</dbReference>
<sequence>MARHTQETVINAPRHIVYDVFADRESSGEYLPFRTTLIRPGNTERQGVGAVHHISSGPFGIREEIVDLVPGERIQYRVVGGLPVRSHVGTITFTDHPQGTAVVYVMDSIPRVRVPASLVVRILRKTTSTIIEGAREESIRRAARATG</sequence>